<dbReference type="STRING" id="714943.Mucpa_6929"/>
<dbReference type="Proteomes" id="UP000002774">
    <property type="component" value="Chromosome"/>
</dbReference>
<dbReference type="EMBL" id="CM001403">
    <property type="protein sequence ID" value="EHQ30978.1"/>
    <property type="molecule type" value="Genomic_DNA"/>
</dbReference>
<protein>
    <submittedName>
        <fullName evidence="1">Uncharacterized protein</fullName>
    </submittedName>
</protein>
<proteinExistence type="predicted"/>
<organism evidence="1 2">
    <name type="scientific">Mucilaginibacter paludis DSM 18603</name>
    <dbReference type="NCBI Taxonomy" id="714943"/>
    <lineage>
        <taxon>Bacteria</taxon>
        <taxon>Pseudomonadati</taxon>
        <taxon>Bacteroidota</taxon>
        <taxon>Sphingobacteriia</taxon>
        <taxon>Sphingobacteriales</taxon>
        <taxon>Sphingobacteriaceae</taxon>
        <taxon>Mucilaginibacter</taxon>
    </lineage>
</organism>
<dbReference type="AlphaFoldDB" id="H1Y619"/>
<accession>H1Y619</accession>
<sequence>MATAPAIRRVYQKVRPLARCKGSTAKPAKKRAKGTHRNGFLTHSFRPFLSLPFANHGQGEKEFFQSLGNLCKLYQWQAPDTTGLPFPQNISAVLEKLSGQRFDGAVPMLLQDKGSPARLATVKTYNTNYCLYYIPVRPLWQMKNVPSKQQHFELACSVFAYLYQVIGIPYYGDQSYMSRTYDSLENWISEIAEEGNEDDGDVTYRKRQFDELETLREAGAVLLPELKKCLDIAQWEKQVREFTSTDTQCGELRAVADELLKLAKDYPARAIRHSMHYELNEEEVDYQIYWENYISFYWSGKDTLETMLYEMVNNEFQEAGYQEEPIAVQWFDTPQDKPCHNFEFETRLFSLLDELTGILNDLDYENGEAL</sequence>
<reference evidence="1" key="1">
    <citation type="submission" date="2011-09" db="EMBL/GenBank/DDBJ databases">
        <title>The permanent draft genome of Mucilaginibacter paludis DSM 18603.</title>
        <authorList>
            <consortium name="US DOE Joint Genome Institute (JGI-PGF)"/>
            <person name="Lucas S."/>
            <person name="Han J."/>
            <person name="Lapidus A."/>
            <person name="Bruce D."/>
            <person name="Goodwin L."/>
            <person name="Pitluck S."/>
            <person name="Peters L."/>
            <person name="Kyrpides N."/>
            <person name="Mavromatis K."/>
            <person name="Ivanova N."/>
            <person name="Mikhailova N."/>
            <person name="Held B."/>
            <person name="Detter J.C."/>
            <person name="Tapia R."/>
            <person name="Han C."/>
            <person name="Land M."/>
            <person name="Hauser L."/>
            <person name="Markowitz V."/>
            <person name="Cheng J.-F."/>
            <person name="Hugenholtz P."/>
            <person name="Woyke T."/>
            <person name="Wu D."/>
            <person name="Tindall B."/>
            <person name="Brambilla E."/>
            <person name="Klenk H.-P."/>
            <person name="Eisen J.A."/>
        </authorList>
    </citation>
    <scope>NUCLEOTIDE SEQUENCE [LARGE SCALE GENOMIC DNA]</scope>
    <source>
        <strain evidence="1">DSM 18603</strain>
    </source>
</reference>
<name>H1Y619_9SPHI</name>
<keyword evidence="2" id="KW-1185">Reference proteome</keyword>
<gene>
    <name evidence="1" type="ORF">Mucpa_6929</name>
</gene>
<evidence type="ECO:0000313" key="2">
    <source>
        <dbReference type="Proteomes" id="UP000002774"/>
    </source>
</evidence>
<evidence type="ECO:0000313" key="1">
    <source>
        <dbReference type="EMBL" id="EHQ30978.1"/>
    </source>
</evidence>
<dbReference type="eggNOG" id="ENOG502Z8TP">
    <property type="taxonomic scope" value="Bacteria"/>
</dbReference>
<dbReference type="HOGENOM" id="CLU_060081_0_0_10"/>